<sequence>MTSESANAYFEAAKVNEIEPLDLRSASAKYLEFANCYRQALSERAHDLYQLAIESFLKHKLYKVPFSSLSFVDTIMEKIGEILVINDEFYDKAVEFGVKYGVGPMCTFTGEYMQGVIRDVSEELDTNTKGTPLEQYI</sequence>
<evidence type="ECO:0000313" key="2">
    <source>
        <dbReference type="Proteomes" id="UP000031668"/>
    </source>
</evidence>
<dbReference type="Proteomes" id="UP000031668">
    <property type="component" value="Unassembled WGS sequence"/>
</dbReference>
<name>A0A0C2IVW5_THEKT</name>
<proteinExistence type="predicted"/>
<protein>
    <submittedName>
        <fullName evidence="1">Uncharacterized protein</fullName>
    </submittedName>
</protein>
<keyword evidence="2" id="KW-1185">Reference proteome</keyword>
<gene>
    <name evidence="1" type="ORF">RF11_03716</name>
</gene>
<reference evidence="1 2" key="1">
    <citation type="journal article" date="2014" name="Genome Biol. Evol.">
        <title>The genome of the myxosporean Thelohanellus kitauei shows adaptations to nutrient acquisition within its fish host.</title>
        <authorList>
            <person name="Yang Y."/>
            <person name="Xiong J."/>
            <person name="Zhou Z."/>
            <person name="Huo F."/>
            <person name="Miao W."/>
            <person name="Ran C."/>
            <person name="Liu Y."/>
            <person name="Zhang J."/>
            <person name="Feng J."/>
            <person name="Wang M."/>
            <person name="Wang M."/>
            <person name="Wang L."/>
            <person name="Yao B."/>
        </authorList>
    </citation>
    <scope>NUCLEOTIDE SEQUENCE [LARGE SCALE GENOMIC DNA]</scope>
    <source>
        <strain evidence="1">Wuqing</strain>
    </source>
</reference>
<evidence type="ECO:0000313" key="1">
    <source>
        <dbReference type="EMBL" id="KII69509.1"/>
    </source>
</evidence>
<organism evidence="1 2">
    <name type="scientific">Thelohanellus kitauei</name>
    <name type="common">Myxosporean</name>
    <dbReference type="NCBI Taxonomy" id="669202"/>
    <lineage>
        <taxon>Eukaryota</taxon>
        <taxon>Metazoa</taxon>
        <taxon>Cnidaria</taxon>
        <taxon>Myxozoa</taxon>
        <taxon>Myxosporea</taxon>
        <taxon>Bivalvulida</taxon>
        <taxon>Platysporina</taxon>
        <taxon>Myxobolidae</taxon>
        <taxon>Thelohanellus</taxon>
    </lineage>
</organism>
<accession>A0A0C2IVW5</accession>
<dbReference type="AlphaFoldDB" id="A0A0C2IVW5"/>
<comment type="caution">
    <text evidence="1">The sequence shown here is derived from an EMBL/GenBank/DDBJ whole genome shotgun (WGS) entry which is preliminary data.</text>
</comment>
<dbReference type="EMBL" id="JWZT01002391">
    <property type="protein sequence ID" value="KII69509.1"/>
    <property type="molecule type" value="Genomic_DNA"/>
</dbReference>